<keyword evidence="2" id="KW-1185">Reference proteome</keyword>
<sequence length="323" mass="36276">MRKHAMRLWVILLGMVLLVWGLSACGAGSCSGSGEGKTAALQTPEEQEEQLMQAQERAEEIAQLKKRATVPATLGLIGFDIERDGIYFLQLVFDPKGAPLPAFEQELRNNLGGEIEIVVNGDPFKTIRYEDFVGFAPAPVGEGYGPVYTFQVDFSLSPGFGSEQFNFYPRIRANKACSYTFCLSRKAESFSEKMQRRFSSAKDGVKTNRPANKRDDLNHEAEAVQVNYYVEIEGNYGCILGIDKTTFTGIDKNDDEGLKKWQEYFKFIDRSCVGTIKIFAGNNIIQTIDYNNSWSSSKYKERVGDTIQDSNHGEYKGFYGYSF</sequence>
<accession>A0A2L1GPM0</accession>
<evidence type="ECO:0000313" key="2">
    <source>
        <dbReference type="Proteomes" id="UP000239867"/>
    </source>
</evidence>
<reference evidence="1 2" key="1">
    <citation type="journal article" date="2018" name="MBio">
        <title>Insights into the evolution of host association through the isolation and characterization of a novel human periodontal pathobiont, Desulfobulbus oralis.</title>
        <authorList>
            <person name="Cross K.L."/>
            <person name="Chirania P."/>
            <person name="Xiong W."/>
            <person name="Beall C.J."/>
            <person name="Elkins J.G."/>
            <person name="Giannone R.J."/>
            <person name="Griffen A.L."/>
            <person name="Guss A.M."/>
            <person name="Hettich R.L."/>
            <person name="Joshi S.S."/>
            <person name="Mokrzan E.M."/>
            <person name="Martin R.K."/>
            <person name="Zhulin I.B."/>
            <person name="Leys E.J."/>
            <person name="Podar M."/>
        </authorList>
    </citation>
    <scope>NUCLEOTIDE SEQUENCE [LARGE SCALE GENOMIC DNA]</scope>
    <source>
        <strain evidence="1 2">ORNL</strain>
    </source>
</reference>
<protein>
    <submittedName>
        <fullName evidence="1">Uncharacterized protein</fullName>
    </submittedName>
</protein>
<dbReference type="AlphaFoldDB" id="A0A2L1GPM0"/>
<evidence type="ECO:0000313" key="1">
    <source>
        <dbReference type="EMBL" id="AVD71588.1"/>
    </source>
</evidence>
<dbReference type="Proteomes" id="UP000239867">
    <property type="component" value="Chromosome"/>
</dbReference>
<gene>
    <name evidence="1" type="ORF">CAY53_09010</name>
</gene>
<proteinExistence type="predicted"/>
<dbReference type="EMBL" id="CP021255">
    <property type="protein sequence ID" value="AVD71588.1"/>
    <property type="molecule type" value="Genomic_DNA"/>
</dbReference>
<organism evidence="1 2">
    <name type="scientific">Desulfobulbus oralis</name>
    <dbReference type="NCBI Taxonomy" id="1986146"/>
    <lineage>
        <taxon>Bacteria</taxon>
        <taxon>Pseudomonadati</taxon>
        <taxon>Thermodesulfobacteriota</taxon>
        <taxon>Desulfobulbia</taxon>
        <taxon>Desulfobulbales</taxon>
        <taxon>Desulfobulbaceae</taxon>
        <taxon>Desulfobulbus</taxon>
    </lineage>
</organism>
<name>A0A2L1GPM0_9BACT</name>
<dbReference type="PROSITE" id="PS51257">
    <property type="entry name" value="PROKAR_LIPOPROTEIN"/>
    <property type="match status" value="1"/>
</dbReference>
<dbReference type="RefSeq" id="WP_104936836.1">
    <property type="nucleotide sequence ID" value="NZ_CP021255.1"/>
</dbReference>
<dbReference type="KEGG" id="deo:CAY53_09010"/>